<keyword evidence="2" id="KW-1185">Reference proteome</keyword>
<comment type="caution">
    <text evidence="1">The sequence shown here is derived from an EMBL/GenBank/DDBJ whole genome shotgun (WGS) entry which is preliminary data.</text>
</comment>
<dbReference type="Proteomes" id="UP000623129">
    <property type="component" value="Unassembled WGS sequence"/>
</dbReference>
<organism evidence="1 2">
    <name type="scientific">Carex littledalei</name>
    <dbReference type="NCBI Taxonomy" id="544730"/>
    <lineage>
        <taxon>Eukaryota</taxon>
        <taxon>Viridiplantae</taxon>
        <taxon>Streptophyta</taxon>
        <taxon>Embryophyta</taxon>
        <taxon>Tracheophyta</taxon>
        <taxon>Spermatophyta</taxon>
        <taxon>Magnoliopsida</taxon>
        <taxon>Liliopsida</taxon>
        <taxon>Poales</taxon>
        <taxon>Cyperaceae</taxon>
        <taxon>Cyperoideae</taxon>
        <taxon>Cariceae</taxon>
        <taxon>Carex</taxon>
        <taxon>Carex subgen. Euthyceras</taxon>
    </lineage>
</organism>
<evidence type="ECO:0000313" key="2">
    <source>
        <dbReference type="Proteomes" id="UP000623129"/>
    </source>
</evidence>
<name>A0A833QVD0_9POAL</name>
<dbReference type="EMBL" id="SWLB01000018">
    <property type="protein sequence ID" value="KAF3326267.1"/>
    <property type="molecule type" value="Genomic_DNA"/>
</dbReference>
<reference evidence="1" key="1">
    <citation type="submission" date="2020-01" db="EMBL/GenBank/DDBJ databases">
        <title>Genome sequence of Kobresia littledalei, the first chromosome-level genome in the family Cyperaceae.</title>
        <authorList>
            <person name="Qu G."/>
        </authorList>
    </citation>
    <scope>NUCLEOTIDE SEQUENCE</scope>
    <source>
        <strain evidence="1">C.B.Clarke</strain>
        <tissue evidence="1">Leaf</tissue>
    </source>
</reference>
<proteinExistence type="predicted"/>
<protein>
    <submittedName>
        <fullName evidence="1">Uncharacterized protein</fullName>
    </submittedName>
</protein>
<gene>
    <name evidence="1" type="ORF">FCM35_KLT07897</name>
</gene>
<sequence length="141" mass="16121">MPIWSRKRRWKWRYCKLSASQRSCKKRCRLRIGRSRIKVKQRSILTSILMGISSSLLFVNGTDAPTMTLRLAMRGCDPRYSDSDTEAHQRLRCAHSCCCMCSSILINGMFLVNKTENCSKGTKVFISGQQNHRVCPSAQEA</sequence>
<evidence type="ECO:0000313" key="1">
    <source>
        <dbReference type="EMBL" id="KAF3326267.1"/>
    </source>
</evidence>
<accession>A0A833QVD0</accession>
<dbReference type="AlphaFoldDB" id="A0A833QVD0"/>